<gene>
    <name evidence="1" type="ORF">N1027_01205</name>
</gene>
<dbReference type="RefSeq" id="WP_259504223.1">
    <property type="nucleotide sequence ID" value="NZ_JANLCM010000001.1"/>
</dbReference>
<name>A0ABT2GKL4_9MICO</name>
<reference evidence="1" key="1">
    <citation type="submission" date="2022-08" db="EMBL/GenBank/DDBJ databases">
        <authorList>
            <person name="Deng Y."/>
            <person name="Han X.-F."/>
            <person name="Zhang Y.-Q."/>
        </authorList>
    </citation>
    <scope>NUCLEOTIDE SEQUENCE</scope>
    <source>
        <strain evidence="1">CPCC 205763</strain>
    </source>
</reference>
<dbReference type="Proteomes" id="UP001165584">
    <property type="component" value="Unassembled WGS sequence"/>
</dbReference>
<protein>
    <submittedName>
        <fullName evidence="1">Uncharacterized protein</fullName>
    </submittedName>
</protein>
<organism evidence="1 2">
    <name type="scientific">Herbiconiux aconitum</name>
    <dbReference type="NCBI Taxonomy" id="2970913"/>
    <lineage>
        <taxon>Bacteria</taxon>
        <taxon>Bacillati</taxon>
        <taxon>Actinomycetota</taxon>
        <taxon>Actinomycetes</taxon>
        <taxon>Micrococcales</taxon>
        <taxon>Microbacteriaceae</taxon>
        <taxon>Herbiconiux</taxon>
    </lineage>
</organism>
<evidence type="ECO:0000313" key="2">
    <source>
        <dbReference type="Proteomes" id="UP001165584"/>
    </source>
</evidence>
<sequence length="48" mass="5266">MTATESERIVGASDALEKRARLIAAARGENLESILITYLREYVRGEAA</sequence>
<accession>A0ABT2GKL4</accession>
<dbReference type="EMBL" id="JANLCM010000001">
    <property type="protein sequence ID" value="MCS5716748.1"/>
    <property type="molecule type" value="Genomic_DNA"/>
</dbReference>
<evidence type="ECO:0000313" key="1">
    <source>
        <dbReference type="EMBL" id="MCS5716748.1"/>
    </source>
</evidence>
<comment type="caution">
    <text evidence="1">The sequence shown here is derived from an EMBL/GenBank/DDBJ whole genome shotgun (WGS) entry which is preliminary data.</text>
</comment>
<keyword evidence="2" id="KW-1185">Reference proteome</keyword>
<proteinExistence type="predicted"/>